<dbReference type="RefSeq" id="WP_124926165.1">
    <property type="nucleotide sequence ID" value="NZ_BMOH01000004.1"/>
</dbReference>
<protein>
    <submittedName>
        <fullName evidence="2">DUF3341 domain-containing protein</fullName>
    </submittedName>
</protein>
<dbReference type="Proteomes" id="UP000267535">
    <property type="component" value="Unassembled WGS sequence"/>
</dbReference>
<dbReference type="PANTHER" id="PTHR40394:SF2">
    <property type="entry name" value="QUINOL:CYTOCHROME C OXIDOREDUCTASE MEMBRANE PROTEIN"/>
    <property type="match status" value="1"/>
</dbReference>
<dbReference type="OrthoDB" id="9792475at2"/>
<feature type="transmembrane region" description="Helical" evidence="1">
    <location>
        <begin position="55"/>
        <end position="80"/>
    </location>
</feature>
<dbReference type="InterPro" id="IPR021776">
    <property type="entry name" value="ActD"/>
</dbReference>
<accession>A0A3P1SQB5</accession>
<organism evidence="2 3">
    <name type="scientific">Amphritea balenae</name>
    <dbReference type="NCBI Taxonomy" id="452629"/>
    <lineage>
        <taxon>Bacteria</taxon>
        <taxon>Pseudomonadati</taxon>
        <taxon>Pseudomonadota</taxon>
        <taxon>Gammaproteobacteria</taxon>
        <taxon>Oceanospirillales</taxon>
        <taxon>Oceanospirillaceae</taxon>
        <taxon>Amphritea</taxon>
    </lineage>
</organism>
<dbReference type="PANTHER" id="PTHR40394">
    <property type="entry name" value="LIPOPROTEIN-RELATED"/>
    <property type="match status" value="1"/>
</dbReference>
<gene>
    <name evidence="2" type="ORF">EHS89_10820</name>
</gene>
<evidence type="ECO:0000313" key="2">
    <source>
        <dbReference type="EMBL" id="RRC99327.1"/>
    </source>
</evidence>
<dbReference type="AlphaFoldDB" id="A0A3P1SQB5"/>
<proteinExistence type="predicted"/>
<evidence type="ECO:0000256" key="1">
    <source>
        <dbReference type="SAM" id="Phobius"/>
    </source>
</evidence>
<name>A0A3P1SQB5_9GAMM</name>
<dbReference type="EMBL" id="RQXV01000005">
    <property type="protein sequence ID" value="RRC99327.1"/>
    <property type="molecule type" value="Genomic_DNA"/>
</dbReference>
<keyword evidence="1" id="KW-0812">Transmembrane</keyword>
<keyword evidence="1" id="KW-1133">Transmembrane helix</keyword>
<keyword evidence="1" id="KW-0472">Membrane</keyword>
<dbReference type="Pfam" id="PF11821">
    <property type="entry name" value="ActD"/>
    <property type="match status" value="1"/>
</dbReference>
<feature type="transmembrane region" description="Helical" evidence="1">
    <location>
        <begin position="92"/>
        <end position="115"/>
    </location>
</feature>
<comment type="caution">
    <text evidence="2">The sequence shown here is derived from an EMBL/GenBank/DDBJ whole genome shotgun (WGS) entry which is preliminary data.</text>
</comment>
<reference evidence="2 3" key="1">
    <citation type="submission" date="2018-11" db="EMBL/GenBank/DDBJ databases">
        <title>The draft genome sequence of Amphritea balenae JAMM 1525T.</title>
        <authorList>
            <person name="Fang Z."/>
            <person name="Zhang Y."/>
            <person name="Han X."/>
        </authorList>
    </citation>
    <scope>NUCLEOTIDE SEQUENCE [LARGE SCALE GENOMIC DNA]</scope>
    <source>
        <strain evidence="2 3">JAMM 1525</strain>
    </source>
</reference>
<keyword evidence="3" id="KW-1185">Reference proteome</keyword>
<evidence type="ECO:0000313" key="3">
    <source>
        <dbReference type="Proteomes" id="UP000267535"/>
    </source>
</evidence>
<sequence>MAAELLGLFSHADQALKAAGGLRDTGFQEISLMSPTPLHGVEQVLGRKTSAIKRFTFFGMLTGLLAGFLLAAGTATLYLLPTGGRPIIPIPPYLVISYEVGILFAVLATLFGFLVSARLPALRERHYTPETHIDRFGILVTCSSEQDAERARTIILAAGAEEIRQLEYLGKKSHEQ</sequence>